<evidence type="ECO:0000256" key="2">
    <source>
        <dbReference type="ARBA" id="ARBA00022723"/>
    </source>
</evidence>
<evidence type="ECO:0000256" key="4">
    <source>
        <dbReference type="ARBA" id="ARBA00022833"/>
    </source>
</evidence>
<dbReference type="OMA" id="TGEHHRD"/>
<gene>
    <name evidence="9" type="ORF">A4U43_C06F9570</name>
</gene>
<evidence type="ECO:0000256" key="6">
    <source>
        <dbReference type="RuleBase" id="RU367018"/>
    </source>
</evidence>
<dbReference type="InterPro" id="IPR006564">
    <property type="entry name" value="Znf_PMZ"/>
</dbReference>
<dbReference type="InterPro" id="IPR058778">
    <property type="entry name" value="HTH_FAR1-11-like"/>
</dbReference>
<dbReference type="PROSITE" id="PS50966">
    <property type="entry name" value="ZF_SWIM"/>
    <property type="match status" value="1"/>
</dbReference>
<reference evidence="10" key="1">
    <citation type="journal article" date="2017" name="Nat. Commun.">
        <title>The asparagus genome sheds light on the origin and evolution of a young Y chromosome.</title>
        <authorList>
            <person name="Harkess A."/>
            <person name="Zhou J."/>
            <person name="Xu C."/>
            <person name="Bowers J.E."/>
            <person name="Van der Hulst R."/>
            <person name="Ayyampalayam S."/>
            <person name="Mercati F."/>
            <person name="Riccardi P."/>
            <person name="McKain M.R."/>
            <person name="Kakrana A."/>
            <person name="Tang H."/>
            <person name="Ray J."/>
            <person name="Groenendijk J."/>
            <person name="Arikit S."/>
            <person name="Mathioni S.M."/>
            <person name="Nakano M."/>
            <person name="Shan H."/>
            <person name="Telgmann-Rauber A."/>
            <person name="Kanno A."/>
            <person name="Yue Z."/>
            <person name="Chen H."/>
            <person name="Li W."/>
            <person name="Chen Y."/>
            <person name="Xu X."/>
            <person name="Zhang Y."/>
            <person name="Luo S."/>
            <person name="Chen H."/>
            <person name="Gao J."/>
            <person name="Mao Z."/>
            <person name="Pires J.C."/>
            <person name="Luo M."/>
            <person name="Kudrna D."/>
            <person name="Wing R.A."/>
            <person name="Meyers B.C."/>
            <person name="Yi K."/>
            <person name="Kong H."/>
            <person name="Lavrijsen P."/>
            <person name="Sunseri F."/>
            <person name="Falavigna A."/>
            <person name="Ye Y."/>
            <person name="Leebens-Mack J.H."/>
            <person name="Chen G."/>
        </authorList>
    </citation>
    <scope>NUCLEOTIDE SEQUENCE [LARGE SCALE GENOMIC DNA]</scope>
    <source>
        <strain evidence="10">cv. DH0086</strain>
    </source>
</reference>
<dbReference type="SMART" id="SM00575">
    <property type="entry name" value="ZnF_PMZ"/>
    <property type="match status" value="1"/>
</dbReference>
<keyword evidence="3 5" id="KW-0863">Zinc-finger</keyword>
<dbReference type="GO" id="GO:0006355">
    <property type="term" value="P:regulation of DNA-templated transcription"/>
    <property type="evidence" value="ECO:0007669"/>
    <property type="project" value="UniProtKB-UniRule"/>
</dbReference>
<dbReference type="Pfam" id="PF03101">
    <property type="entry name" value="FAR1"/>
    <property type="match status" value="1"/>
</dbReference>
<dbReference type="AlphaFoldDB" id="A0A5P1EKP6"/>
<protein>
    <recommendedName>
        <fullName evidence="6">Protein FAR1-RELATED SEQUENCE</fullName>
    </recommendedName>
</protein>
<dbReference type="PANTHER" id="PTHR31669:SF174">
    <property type="entry name" value="PROTEIN FAR1-RELATED SEQUENCE 10-RELATED"/>
    <property type="match status" value="1"/>
</dbReference>
<accession>A0A5P1EKP6</accession>
<dbReference type="InterPro" id="IPR004330">
    <property type="entry name" value="FAR1_DNA_bnd_dom"/>
</dbReference>
<feature type="compositionally biased region" description="Polar residues" evidence="7">
    <location>
        <begin position="1"/>
        <end position="15"/>
    </location>
</feature>
<dbReference type="EMBL" id="CM007386">
    <property type="protein sequence ID" value="ONK66565.1"/>
    <property type="molecule type" value="Genomic_DNA"/>
</dbReference>
<evidence type="ECO:0000256" key="5">
    <source>
        <dbReference type="PROSITE-ProRule" id="PRU00325"/>
    </source>
</evidence>
<dbReference type="Pfam" id="PF26175">
    <property type="entry name" value="HTH_FAR1"/>
    <property type="match status" value="1"/>
</dbReference>
<dbReference type="InterPro" id="IPR031052">
    <property type="entry name" value="FHY3/FAR1"/>
</dbReference>
<dbReference type="InterPro" id="IPR007527">
    <property type="entry name" value="Znf_SWIM"/>
</dbReference>
<dbReference type="Pfam" id="PF10551">
    <property type="entry name" value="MULE"/>
    <property type="match status" value="1"/>
</dbReference>
<keyword evidence="6" id="KW-0539">Nucleus</keyword>
<sequence length="734" mass="83740">MLQTSERMPTSSNGNLARKQPCPCGEDACDIDIEGNEEHHTPTQASVNSEPNFVLNRTPPSVDSSLVVPPPYVGQSFQSDDEALEYYATFARNNGFSVRRERSKGNPEHPMGVYKRELVCHRAGPPLPRKTEDVKRQRNRKASRCKCEAQMVIKKNVTSGVARWSVVNFNNVHNHELMDSNDVRYPPSYKNISGVDRDRILALAKNGCSESVIMRALEMEKGVRQGQLAFTERDMRNFLQASKSINREGEGSELLKVCRSVKEKNPDFRYEYTLDENNKLEHVAWSYVTSIRAFKMFGDVVVFDTSYHLNAYDRPVAAWLGIDNHGHTIFFGCVILLDEKPESISWAIQAFVRLMDGNTPQTILTDIDMRLKDAIFNELPNTKHAYPMVHLMSKLPSWFSTPLDSQYDRFKLAFEKLYEFESVEEFEHGWVEIVNEFALGFDRHINLLYSLRNCWALPYLQGWFFGGLLTNGHSISFKSFFKGFLDSQTRLKDFVEQVGVAVDFQNQAEEEATTRQNQKDIVMKTFMPIEEHASTILTHYAFEMFQKEIMASTELAVYETTAPQNYLVRHYLKPEGGCIVCCVPSDEELQCSCKGFESLGILCKHTVRVLSLKNGFLVPERYLLTRWRRDSSLFPKSNGQKYRSQALRSLASIIIQESAVTKDRFDYVEWHLSRLLNHVRGMPSVDEAAASDLEVSSSFGDPVDIVTAPSITRGRPRKARAALNKVPKEMQGLI</sequence>
<dbReference type="GO" id="GO:0008270">
    <property type="term" value="F:zinc ion binding"/>
    <property type="evidence" value="ECO:0007669"/>
    <property type="project" value="UniProtKB-UniRule"/>
</dbReference>
<feature type="domain" description="SWIM-type" evidence="8">
    <location>
        <begin position="566"/>
        <end position="614"/>
    </location>
</feature>
<evidence type="ECO:0000313" key="9">
    <source>
        <dbReference type="EMBL" id="ONK66565.1"/>
    </source>
</evidence>
<dbReference type="PANTHER" id="PTHR31669">
    <property type="entry name" value="PROTEIN FAR1-RELATED SEQUENCE 10-RELATED"/>
    <property type="match status" value="1"/>
</dbReference>
<evidence type="ECO:0000256" key="3">
    <source>
        <dbReference type="ARBA" id="ARBA00022771"/>
    </source>
</evidence>
<proteinExistence type="inferred from homology"/>
<feature type="compositionally biased region" description="Polar residues" evidence="7">
    <location>
        <begin position="42"/>
        <end position="51"/>
    </location>
</feature>
<dbReference type="Gramene" id="ONK66565">
    <property type="protein sequence ID" value="ONK66565"/>
    <property type="gene ID" value="A4U43_C06F9570"/>
</dbReference>
<dbReference type="InterPro" id="IPR018289">
    <property type="entry name" value="MULE_transposase_dom"/>
</dbReference>
<feature type="region of interest" description="Disordered" evidence="7">
    <location>
        <begin position="1"/>
        <end position="21"/>
    </location>
</feature>
<dbReference type="GO" id="GO:0005634">
    <property type="term" value="C:nucleus"/>
    <property type="evidence" value="ECO:0007669"/>
    <property type="project" value="UniProtKB-SubCell"/>
</dbReference>
<comment type="function">
    <text evidence="6">Putative transcription activator involved in regulating light control of development.</text>
</comment>
<keyword evidence="4 6" id="KW-0862">Zinc</keyword>
<feature type="region of interest" description="Disordered" evidence="7">
    <location>
        <begin position="39"/>
        <end position="58"/>
    </location>
</feature>
<comment type="subcellular location">
    <subcellularLocation>
        <location evidence="6">Nucleus</location>
    </subcellularLocation>
</comment>
<evidence type="ECO:0000256" key="1">
    <source>
        <dbReference type="ARBA" id="ARBA00005889"/>
    </source>
</evidence>
<evidence type="ECO:0000256" key="7">
    <source>
        <dbReference type="SAM" id="MobiDB-lite"/>
    </source>
</evidence>
<evidence type="ECO:0000313" key="10">
    <source>
        <dbReference type="Proteomes" id="UP000243459"/>
    </source>
</evidence>
<name>A0A5P1EKP6_ASPOF</name>
<keyword evidence="2 6" id="KW-0479">Metal-binding</keyword>
<keyword evidence="10" id="KW-1185">Reference proteome</keyword>
<dbReference type="Pfam" id="PF04434">
    <property type="entry name" value="SWIM"/>
    <property type="match status" value="1"/>
</dbReference>
<dbReference type="Proteomes" id="UP000243459">
    <property type="component" value="Chromosome 6"/>
</dbReference>
<comment type="similarity">
    <text evidence="1 6">Belongs to the FHY3/FAR1 family.</text>
</comment>
<organism evidence="9 10">
    <name type="scientific">Asparagus officinalis</name>
    <name type="common">Garden asparagus</name>
    <dbReference type="NCBI Taxonomy" id="4686"/>
    <lineage>
        <taxon>Eukaryota</taxon>
        <taxon>Viridiplantae</taxon>
        <taxon>Streptophyta</taxon>
        <taxon>Embryophyta</taxon>
        <taxon>Tracheophyta</taxon>
        <taxon>Spermatophyta</taxon>
        <taxon>Magnoliopsida</taxon>
        <taxon>Liliopsida</taxon>
        <taxon>Asparagales</taxon>
        <taxon>Asparagaceae</taxon>
        <taxon>Asparagoideae</taxon>
        <taxon>Asparagus</taxon>
    </lineage>
</organism>
<evidence type="ECO:0000259" key="8">
    <source>
        <dbReference type="PROSITE" id="PS50966"/>
    </source>
</evidence>